<feature type="compositionally biased region" description="Polar residues" evidence="1">
    <location>
        <begin position="211"/>
        <end position="220"/>
    </location>
</feature>
<dbReference type="EMBL" id="BNCQ01000010">
    <property type="protein sequence ID" value="GIM01972.1"/>
    <property type="molecule type" value="Genomic_DNA"/>
</dbReference>
<feature type="region of interest" description="Disordered" evidence="1">
    <location>
        <begin position="234"/>
        <end position="257"/>
    </location>
</feature>
<protein>
    <submittedName>
        <fullName evidence="2">Uncharacterized protein</fullName>
    </submittedName>
</protein>
<feature type="region of interest" description="Disordered" evidence="1">
    <location>
        <begin position="487"/>
        <end position="517"/>
    </location>
</feature>
<feature type="region of interest" description="Disordered" evidence="1">
    <location>
        <begin position="200"/>
        <end position="220"/>
    </location>
</feature>
<dbReference type="Proteomes" id="UP000722791">
    <property type="component" value="Unassembled WGS sequence"/>
</dbReference>
<proteinExistence type="predicted"/>
<dbReference type="AlphaFoldDB" id="A0A8J4G896"/>
<name>A0A8J4G896_9CHLO</name>
<comment type="caution">
    <text evidence="2">The sequence shown here is derived from an EMBL/GenBank/DDBJ whole genome shotgun (WGS) entry which is preliminary data.</text>
</comment>
<organism evidence="2 3">
    <name type="scientific">Volvox reticuliferus</name>
    <dbReference type="NCBI Taxonomy" id="1737510"/>
    <lineage>
        <taxon>Eukaryota</taxon>
        <taxon>Viridiplantae</taxon>
        <taxon>Chlorophyta</taxon>
        <taxon>core chlorophytes</taxon>
        <taxon>Chlorophyceae</taxon>
        <taxon>CS clade</taxon>
        <taxon>Chlamydomonadales</taxon>
        <taxon>Volvocaceae</taxon>
        <taxon>Volvox</taxon>
    </lineage>
</organism>
<gene>
    <name evidence="2" type="ORF">Vretimale_6743</name>
</gene>
<evidence type="ECO:0000313" key="3">
    <source>
        <dbReference type="Proteomes" id="UP000722791"/>
    </source>
</evidence>
<evidence type="ECO:0000256" key="1">
    <source>
        <dbReference type="SAM" id="MobiDB-lite"/>
    </source>
</evidence>
<feature type="region of interest" description="Disordered" evidence="1">
    <location>
        <begin position="275"/>
        <end position="310"/>
    </location>
</feature>
<sequence length="582" mass="63154">MALTWLKGMISRLSLNGSKLSRGSEDMDSADLIMDISNALVASVTEESWPDEGSRSASISVSLASRCDVGKELLVLREEGESQYVTLCCVPGRVPTLGLKTLDAWAARVATGLDPSAWLPGFLLDNSNNLMAAVRAADFLGCRLFQELMLEVQLLRVALGRNTEQTEADNQHVPLGSWSIPALSSLSKAAFQQLPCVRQQPESAPLPTGGEPSNSTANDCSQGELAISAVEEVQAGDGSGSASSDDEGAVGGSTIGSVPKQASVEEEWDELYGPVQPLDPAQVWGRGGQQLGPNADEEGLRGGEQEPQQQVHVPVRHVTPVQMEILVEALANSSLLQCLAASRSDVRSCLYRLGFYPTLIAQEKHEKYKSDGKLPYLKLSIGALDDPGFRAIAARYRVEAVTVFVESHDQGWSSYPDDHNTYHNSWTWAELVLCGPDGKPVHRDGPDRLYTNLHGVKRWQNHFKVLGPDSQLVQDLNARIFGPDAATSAAAPPAIGEHQQHPGSDEQQQLLRQAQPKKGVEGVGADALVLLICARFPGWCHSVRQAEVMVHLSPMGTDGSVEVPPRTVEFWEVRHRELMHDY</sequence>
<evidence type="ECO:0000313" key="2">
    <source>
        <dbReference type="EMBL" id="GIM01972.1"/>
    </source>
</evidence>
<accession>A0A8J4G896</accession>
<reference evidence="2" key="1">
    <citation type="journal article" date="2021" name="Proc. Natl. Acad. Sci. U.S.A.">
        <title>Three genomes in the algal genus Volvox reveal the fate of a haploid sex-determining region after a transition to homothallism.</title>
        <authorList>
            <person name="Yamamoto K."/>
            <person name="Hamaji T."/>
            <person name="Kawai-Toyooka H."/>
            <person name="Matsuzaki R."/>
            <person name="Takahashi F."/>
            <person name="Nishimura Y."/>
            <person name="Kawachi M."/>
            <person name="Noguchi H."/>
            <person name="Minakuchi Y."/>
            <person name="Umen J.G."/>
            <person name="Toyoda A."/>
            <person name="Nozaki H."/>
        </authorList>
    </citation>
    <scope>NUCLEOTIDE SEQUENCE</scope>
    <source>
        <strain evidence="2">NIES-3785</strain>
    </source>
</reference>